<dbReference type="GeneID" id="67444438"/>
<evidence type="ECO:0000313" key="12">
    <source>
        <dbReference type="Proteomes" id="UP000827084"/>
    </source>
</evidence>
<dbReference type="InterPro" id="IPR011642">
    <property type="entry name" value="Gate_dom"/>
</dbReference>
<feature type="domain" description="Concentrative nucleoside transporter N-terminal" evidence="8">
    <location>
        <begin position="8"/>
        <end position="81"/>
    </location>
</feature>
<evidence type="ECO:0000256" key="1">
    <source>
        <dbReference type="ARBA" id="ARBA00004651"/>
    </source>
</evidence>
<keyword evidence="3" id="KW-1003">Cell membrane</keyword>
<comment type="subcellular location">
    <subcellularLocation>
        <location evidence="1">Cell membrane</location>
        <topology evidence="1">Multi-pass membrane protein</topology>
    </subcellularLocation>
</comment>
<dbReference type="InterPro" id="IPR011657">
    <property type="entry name" value="CNT_C_dom"/>
</dbReference>
<dbReference type="Pfam" id="PF07670">
    <property type="entry name" value="Gate"/>
    <property type="match status" value="1"/>
</dbReference>
<dbReference type="PANTHER" id="PTHR10590">
    <property type="entry name" value="SODIUM/NUCLEOSIDE COTRANSPORTER"/>
    <property type="match status" value="1"/>
</dbReference>
<accession>A0ABX8X8I4</accession>
<evidence type="ECO:0000259" key="9">
    <source>
        <dbReference type="Pfam" id="PF07662"/>
    </source>
</evidence>
<protein>
    <recommendedName>
        <fullName evidence="7">Nucleoside permease</fullName>
    </recommendedName>
</protein>
<dbReference type="EMBL" id="CP080635">
    <property type="protein sequence ID" value="QYX71904.1"/>
    <property type="molecule type" value="Genomic_DNA"/>
</dbReference>
<evidence type="ECO:0000256" key="4">
    <source>
        <dbReference type="ARBA" id="ARBA00022692"/>
    </source>
</evidence>
<name>A0ABX8X8I4_SHEPU</name>
<dbReference type="Pfam" id="PF01773">
    <property type="entry name" value="Nucleos_tra2_N"/>
    <property type="match status" value="1"/>
</dbReference>
<feature type="transmembrane region" description="Helical" evidence="7">
    <location>
        <begin position="194"/>
        <end position="214"/>
    </location>
</feature>
<dbReference type="PANTHER" id="PTHR10590:SF4">
    <property type="entry name" value="SOLUTE CARRIER FAMILY 28 MEMBER 3"/>
    <property type="match status" value="1"/>
</dbReference>
<evidence type="ECO:0000256" key="5">
    <source>
        <dbReference type="ARBA" id="ARBA00022989"/>
    </source>
</evidence>
<keyword evidence="5 7" id="KW-1133">Transmembrane helix</keyword>
<dbReference type="NCBIfam" id="TIGR00804">
    <property type="entry name" value="nupC"/>
    <property type="match status" value="1"/>
</dbReference>
<dbReference type="Pfam" id="PF07662">
    <property type="entry name" value="Nucleos_tra2_C"/>
    <property type="match status" value="1"/>
</dbReference>
<keyword evidence="4 7" id="KW-0812">Transmembrane</keyword>
<evidence type="ECO:0000256" key="2">
    <source>
        <dbReference type="ARBA" id="ARBA00009033"/>
    </source>
</evidence>
<evidence type="ECO:0000256" key="6">
    <source>
        <dbReference type="ARBA" id="ARBA00023136"/>
    </source>
</evidence>
<feature type="transmembrane region" description="Helical" evidence="7">
    <location>
        <begin position="396"/>
        <end position="418"/>
    </location>
</feature>
<reference evidence="11 12" key="1">
    <citation type="submission" date="2021-08" db="EMBL/GenBank/DDBJ databases">
        <title>Shewanella putrefaciens YZ-J, complete genome.</title>
        <authorList>
            <person name="Yi Z."/>
        </authorList>
    </citation>
    <scope>NUCLEOTIDE SEQUENCE [LARGE SCALE GENOMIC DNA]</scope>
    <source>
        <strain evidence="11 12">YZ-J</strain>
    </source>
</reference>
<evidence type="ECO:0000256" key="3">
    <source>
        <dbReference type="ARBA" id="ARBA00022475"/>
    </source>
</evidence>
<feature type="transmembrane region" description="Helical" evidence="7">
    <location>
        <begin position="259"/>
        <end position="282"/>
    </location>
</feature>
<feature type="transmembrane region" description="Helical" evidence="7">
    <location>
        <begin position="31"/>
        <end position="51"/>
    </location>
</feature>
<feature type="transmembrane region" description="Helical" evidence="7">
    <location>
        <begin position="166"/>
        <end position="188"/>
    </location>
</feature>
<keyword evidence="12" id="KW-1185">Reference proteome</keyword>
<dbReference type="InterPro" id="IPR018270">
    <property type="entry name" value="C_nuclsd_transpt_met_bac"/>
</dbReference>
<feature type="transmembrane region" description="Helical" evidence="7">
    <location>
        <begin position="88"/>
        <end position="111"/>
    </location>
</feature>
<evidence type="ECO:0000313" key="11">
    <source>
        <dbReference type="EMBL" id="QYX71904.1"/>
    </source>
</evidence>
<keyword evidence="7" id="KW-0813">Transport</keyword>
<feature type="transmembrane region" description="Helical" evidence="7">
    <location>
        <begin position="289"/>
        <end position="306"/>
    </location>
</feature>
<feature type="domain" description="Concentrative nucleoside transporter C-terminal" evidence="9">
    <location>
        <begin position="194"/>
        <end position="414"/>
    </location>
</feature>
<comment type="similarity">
    <text evidence="2 7">Belongs to the concentrative nucleoside transporter (CNT) (TC 2.A.41) family.</text>
</comment>
<proteinExistence type="inferred from homology"/>
<evidence type="ECO:0000259" key="8">
    <source>
        <dbReference type="Pfam" id="PF01773"/>
    </source>
</evidence>
<feature type="transmembrane region" description="Helical" evidence="7">
    <location>
        <begin position="359"/>
        <end position="384"/>
    </location>
</feature>
<organism evidence="11 12">
    <name type="scientific">Shewanella putrefaciens</name>
    <name type="common">Pseudomonas putrefaciens</name>
    <dbReference type="NCBI Taxonomy" id="24"/>
    <lineage>
        <taxon>Bacteria</taxon>
        <taxon>Pseudomonadati</taxon>
        <taxon>Pseudomonadota</taxon>
        <taxon>Gammaproteobacteria</taxon>
        <taxon>Alteromonadales</taxon>
        <taxon>Shewanellaceae</taxon>
        <taxon>Shewanella</taxon>
    </lineage>
</organism>
<dbReference type="Proteomes" id="UP000827084">
    <property type="component" value="Chromosome"/>
</dbReference>
<gene>
    <name evidence="11" type="ORF">K3G22_14215</name>
</gene>
<evidence type="ECO:0000259" key="10">
    <source>
        <dbReference type="Pfam" id="PF07670"/>
    </source>
</evidence>
<sequence length="419" mass="43559">MNILMSLVGVVTLLAIGFLLSNNKKAINLRTVGGALAIQAAFGGFVLYVPVGKDILKSVSDAVSSVIGYAQNGISFLFGDLANFKLGFIFAVNVLPVIVFFFSLIAVLYYLGVMQWVIRIIGGALQKALGTSRTESMSATANIFVGQTEAPLVVRPFIPTMTQSELFAIMVGGLASIAGSVLAGYAQMGVPIEYLVAASFMAAPGGLLMAKLMHPETEAAKNDMDELPEDPDKPANVLDAAAAGASSGMHLALNVGAMLLAFVGLIAMINGIIGGVGGWFGVEGLTLELILGYIFMPLAFLIGVPWNEALVAGSFIGQKIVVNEFVAYLNFAPYLKDIADGGLVVAETGLAMTDRTKAIISFALCGFANLSSIAILLGGLGAMAPNRRHDLAKMGIRAVIAGSLANLMSATLAGLFLAI</sequence>
<evidence type="ECO:0000256" key="7">
    <source>
        <dbReference type="RuleBase" id="RU362018"/>
    </source>
</evidence>
<keyword evidence="6 7" id="KW-0472">Membrane</keyword>
<dbReference type="InterPro" id="IPR002668">
    <property type="entry name" value="CNT_N_dom"/>
</dbReference>
<feature type="domain" description="Nucleoside transporter/FeoB GTPase Gate" evidence="10">
    <location>
        <begin position="92"/>
        <end position="189"/>
    </location>
</feature>
<dbReference type="RefSeq" id="WP_128090266.1">
    <property type="nucleotide sequence ID" value="NZ_CP028435.1"/>
</dbReference>
<dbReference type="InterPro" id="IPR008276">
    <property type="entry name" value="C_nuclsd_transpt"/>
</dbReference>